<dbReference type="SMART" id="SM00382">
    <property type="entry name" value="AAA"/>
    <property type="match status" value="1"/>
</dbReference>
<dbReference type="Pfam" id="PF13476">
    <property type="entry name" value="AAA_23"/>
    <property type="match status" value="1"/>
</dbReference>
<gene>
    <name evidence="9" type="ORF">DWB68_12905</name>
</gene>
<evidence type="ECO:0000256" key="5">
    <source>
        <dbReference type="ARBA" id="ARBA00023004"/>
    </source>
</evidence>
<reference evidence="9 10" key="1">
    <citation type="submission" date="2018-07" db="EMBL/GenBank/DDBJ databases">
        <title>Arthrobacter sp. nov., isolated from raw cow's milk with high bacterial count.</title>
        <authorList>
            <person name="Hahne J."/>
            <person name="Isele D."/>
            <person name="Lipski A."/>
        </authorList>
    </citation>
    <scope>NUCLEOTIDE SEQUENCE [LARGE SCALE GENOMIC DNA]</scope>
    <source>
        <strain evidence="9 10">JZ R-35</strain>
    </source>
</reference>
<dbReference type="Proteomes" id="UP000265419">
    <property type="component" value="Unassembled WGS sequence"/>
</dbReference>
<keyword evidence="2" id="KW-0813">Transport</keyword>
<evidence type="ECO:0000256" key="7">
    <source>
        <dbReference type="ARBA" id="ARBA00023136"/>
    </source>
</evidence>
<comment type="subcellular location">
    <subcellularLocation>
        <location evidence="1">Cell membrane</location>
        <topology evidence="1">Peripheral membrane protein</topology>
    </subcellularLocation>
</comment>
<evidence type="ECO:0000313" key="10">
    <source>
        <dbReference type="Proteomes" id="UP000265419"/>
    </source>
</evidence>
<dbReference type="InterPro" id="IPR003593">
    <property type="entry name" value="AAA+_ATPase"/>
</dbReference>
<dbReference type="GO" id="GO:0006302">
    <property type="term" value="P:double-strand break repair"/>
    <property type="evidence" value="ECO:0007669"/>
    <property type="project" value="InterPro"/>
</dbReference>
<evidence type="ECO:0000313" key="9">
    <source>
        <dbReference type="EMBL" id="RII41415.1"/>
    </source>
</evidence>
<dbReference type="PANTHER" id="PTHR42771">
    <property type="entry name" value="IRON(3+)-HYDROXAMATE IMPORT ATP-BINDING PROTEIN FHUC"/>
    <property type="match status" value="1"/>
</dbReference>
<evidence type="ECO:0000256" key="2">
    <source>
        <dbReference type="ARBA" id="ARBA00022448"/>
    </source>
</evidence>
<keyword evidence="7" id="KW-0472">Membrane</keyword>
<accession>A0A399J7C3</accession>
<protein>
    <submittedName>
        <fullName evidence="9">AAA family ATPase</fullName>
    </submittedName>
</protein>
<feature type="domain" description="AAA+ ATPase" evidence="8">
    <location>
        <begin position="40"/>
        <end position="209"/>
    </location>
</feature>
<sequence>MFSQLPVRRVEEDPLHPAPRDAWPFVLPPVRQLLHEGLDLGPVTVLTGENGSGKSTLTEAIAMAFGLNAEGGSTGAQHTTASTESPLHEHLRLVRGAGAPRKGYFLRGETMHSFFTFLQSFENPADREYFHEQSHGESFLDLMDRRFRVKGLWVLDEPEAALSLSGCLGLLSRLQGLVERGSQLVLSTHSPILAAFPGATLLEVGPWGLRTSSYDELELVRGWRSFLDAPERFLRHLE</sequence>
<keyword evidence="3" id="KW-1003">Cell membrane</keyword>
<comment type="caution">
    <text evidence="9">The sequence shown here is derived from an EMBL/GenBank/DDBJ whole genome shotgun (WGS) entry which is preliminary data.</text>
</comment>
<dbReference type="EMBL" id="QQXK01000028">
    <property type="protein sequence ID" value="RII41415.1"/>
    <property type="molecule type" value="Genomic_DNA"/>
</dbReference>
<keyword evidence="10" id="KW-1185">Reference proteome</keyword>
<dbReference type="Gene3D" id="3.40.50.300">
    <property type="entry name" value="P-loop containing nucleotide triphosphate hydrolases"/>
    <property type="match status" value="1"/>
</dbReference>
<evidence type="ECO:0000256" key="4">
    <source>
        <dbReference type="ARBA" id="ARBA00022496"/>
    </source>
</evidence>
<evidence type="ECO:0000259" key="8">
    <source>
        <dbReference type="SMART" id="SM00382"/>
    </source>
</evidence>
<keyword evidence="5" id="KW-0408">Iron</keyword>
<dbReference type="AlphaFoldDB" id="A0A399J7C3"/>
<dbReference type="InterPro" id="IPR027417">
    <property type="entry name" value="P-loop_NTPase"/>
</dbReference>
<dbReference type="GO" id="GO:0006826">
    <property type="term" value="P:iron ion transport"/>
    <property type="evidence" value="ECO:0007669"/>
    <property type="project" value="UniProtKB-KW"/>
</dbReference>
<evidence type="ECO:0000256" key="1">
    <source>
        <dbReference type="ARBA" id="ARBA00004202"/>
    </source>
</evidence>
<keyword evidence="4" id="KW-0410">Iron transport</keyword>
<dbReference type="SUPFAM" id="SSF52540">
    <property type="entry name" value="P-loop containing nucleoside triphosphate hydrolases"/>
    <property type="match status" value="1"/>
</dbReference>
<dbReference type="InterPro" id="IPR051535">
    <property type="entry name" value="Siderophore_ABC-ATPase"/>
</dbReference>
<dbReference type="InterPro" id="IPR038729">
    <property type="entry name" value="Rad50/SbcC_AAA"/>
</dbReference>
<name>A0A399J7C3_9MICC</name>
<dbReference type="RefSeq" id="WP_119425535.1">
    <property type="nucleotide sequence ID" value="NZ_QQXK01000028.1"/>
</dbReference>
<evidence type="ECO:0000256" key="3">
    <source>
        <dbReference type="ARBA" id="ARBA00022475"/>
    </source>
</evidence>
<dbReference type="PANTHER" id="PTHR42771:SF2">
    <property type="entry name" value="IRON(3+)-HYDROXAMATE IMPORT ATP-BINDING PROTEIN FHUC"/>
    <property type="match status" value="1"/>
</dbReference>
<organism evidence="9 10">
    <name type="scientific">Galactobacter valiniphilus</name>
    <dbReference type="NCBI Taxonomy" id="2676122"/>
    <lineage>
        <taxon>Bacteria</taxon>
        <taxon>Bacillati</taxon>
        <taxon>Actinomycetota</taxon>
        <taxon>Actinomycetes</taxon>
        <taxon>Micrococcales</taxon>
        <taxon>Micrococcaceae</taxon>
        <taxon>Galactobacter</taxon>
    </lineage>
</organism>
<evidence type="ECO:0000256" key="6">
    <source>
        <dbReference type="ARBA" id="ARBA00023065"/>
    </source>
</evidence>
<dbReference type="GO" id="GO:0005886">
    <property type="term" value="C:plasma membrane"/>
    <property type="evidence" value="ECO:0007669"/>
    <property type="project" value="UniProtKB-SubCell"/>
</dbReference>
<proteinExistence type="predicted"/>
<keyword evidence="6" id="KW-0406">Ion transport</keyword>
<dbReference type="GO" id="GO:0016887">
    <property type="term" value="F:ATP hydrolysis activity"/>
    <property type="evidence" value="ECO:0007669"/>
    <property type="project" value="InterPro"/>
</dbReference>